<sequence>MTATMTAHTIRLYGATTASSKIGTGFFFLINTWLIIDITGHASRSRRQAEALLARSPRGRRAYRRAIPRSVFSTAFSSRT</sequence>
<comment type="caution">
    <text evidence="2">The sequence shown here is derived from an EMBL/GenBank/DDBJ whole genome shotgun (WGS) entry which is preliminary data.</text>
</comment>
<keyword evidence="1" id="KW-1133">Transmembrane helix</keyword>
<reference evidence="2 3" key="1">
    <citation type="submission" date="2020-07" db="EMBL/GenBank/DDBJ databases">
        <title>Exploring microbial biodiversity for novel pathways involved in the catabolism of aromatic compounds derived from lignin.</title>
        <authorList>
            <person name="Elkins J."/>
        </authorList>
    </citation>
    <scope>NUCLEOTIDE SEQUENCE [LARGE SCALE GENOMIC DNA]</scope>
    <source>
        <strain evidence="2 3">H2C3B</strain>
    </source>
</reference>
<dbReference type="Proteomes" id="UP000572540">
    <property type="component" value="Unassembled WGS sequence"/>
</dbReference>
<organism evidence="2 3">
    <name type="scientific">Paraburkholderia bryophila</name>
    <dbReference type="NCBI Taxonomy" id="420952"/>
    <lineage>
        <taxon>Bacteria</taxon>
        <taxon>Pseudomonadati</taxon>
        <taxon>Pseudomonadota</taxon>
        <taxon>Betaproteobacteria</taxon>
        <taxon>Burkholderiales</taxon>
        <taxon>Burkholderiaceae</taxon>
        <taxon>Paraburkholderia</taxon>
    </lineage>
</organism>
<keyword evidence="1" id="KW-0472">Membrane</keyword>
<keyword evidence="1" id="KW-0812">Transmembrane</keyword>
<accession>A0A7Z0B0U1</accession>
<evidence type="ECO:0000313" key="2">
    <source>
        <dbReference type="EMBL" id="NYH16218.1"/>
    </source>
</evidence>
<name>A0A7Z0B0U1_9BURK</name>
<proteinExistence type="predicted"/>
<dbReference type="EMBL" id="JACCAU010000001">
    <property type="protein sequence ID" value="NYH16218.1"/>
    <property type="molecule type" value="Genomic_DNA"/>
</dbReference>
<evidence type="ECO:0000256" key="1">
    <source>
        <dbReference type="SAM" id="Phobius"/>
    </source>
</evidence>
<dbReference type="RefSeq" id="WP_179712406.1">
    <property type="nucleotide sequence ID" value="NZ_JACCAU010000001.1"/>
</dbReference>
<protein>
    <submittedName>
        <fullName evidence="2">Uncharacterized protein</fullName>
    </submittedName>
</protein>
<gene>
    <name evidence="2" type="ORF">GGD41_003446</name>
</gene>
<dbReference type="AlphaFoldDB" id="A0A7Z0B0U1"/>
<evidence type="ECO:0000313" key="3">
    <source>
        <dbReference type="Proteomes" id="UP000572540"/>
    </source>
</evidence>
<feature type="transmembrane region" description="Helical" evidence="1">
    <location>
        <begin position="12"/>
        <end position="36"/>
    </location>
</feature>